<name>A0A9W8Y7U7_9PLEO</name>
<evidence type="ECO:0000256" key="1">
    <source>
        <dbReference type="SAM" id="MobiDB-lite"/>
    </source>
</evidence>
<sequence length="365" mass="39982">MPNSSTDSSTSSHNNVIQRVSNPPGKSTPYIIPAYEGETMTIPGTKSTIRILASAKETEGMMSVFGLDGTVADPPGFHYHNLAHDVFMCTKGRLKIWAGDRCKILYPGDFAYVPPSVVHQPMLLDAGINETVGLVTPGQWVDFFRFVSEEYDGVVANEVDTRNPGAVFGPKIREIKEKYDVVFQPHFQGAEVSEWTSEDSKLPDKQEAYYLKANTGPCHLLEGVLSRPFIMTKQSEGPTGNFAITSIESSNRLSNTILSKPFAFERVHQVYHVLDGAISLTTDGGRGNLVRAGETAFIPAGTKVSITFIDRYVRLWAYSSGDGLETLIAEAGGVFEGSIVPDQIREVDTDLVQKVAERLDVKLSI</sequence>
<evidence type="ECO:0008006" key="4">
    <source>
        <dbReference type="Google" id="ProtNLM"/>
    </source>
</evidence>
<accession>A0A9W8Y7U7</accession>
<dbReference type="PANTHER" id="PTHR36440:SF1">
    <property type="entry name" value="PUTATIVE (AFU_ORTHOLOGUE AFUA_8G07350)-RELATED"/>
    <property type="match status" value="1"/>
</dbReference>
<reference evidence="2" key="1">
    <citation type="submission" date="2022-10" db="EMBL/GenBank/DDBJ databases">
        <title>Tapping the CABI collections for fungal endophytes: first genome assemblies for Collariella, Neodidymelliopsis, Ascochyta clinopodiicola, Didymella pomorum, Didymosphaeria variabile, Neocosmospora piperis and Neocucurbitaria cava.</title>
        <authorList>
            <person name="Hill R."/>
        </authorList>
    </citation>
    <scope>NUCLEOTIDE SEQUENCE</scope>
    <source>
        <strain evidence="2">IMI 356814</strain>
    </source>
</reference>
<dbReference type="OrthoDB" id="2588190at2759"/>
<dbReference type="PANTHER" id="PTHR36440">
    <property type="entry name" value="PUTATIVE (AFU_ORTHOLOGUE AFUA_8G07350)-RELATED"/>
    <property type="match status" value="1"/>
</dbReference>
<feature type="compositionally biased region" description="Polar residues" evidence="1">
    <location>
        <begin position="13"/>
        <end position="25"/>
    </location>
</feature>
<dbReference type="InterPro" id="IPR053146">
    <property type="entry name" value="QDO-like"/>
</dbReference>
<evidence type="ECO:0000313" key="3">
    <source>
        <dbReference type="Proteomes" id="UP001140560"/>
    </source>
</evidence>
<protein>
    <recommendedName>
        <fullName evidence="4">RmlC-like cupin</fullName>
    </recommendedName>
</protein>
<keyword evidence="3" id="KW-1185">Reference proteome</keyword>
<dbReference type="EMBL" id="JAPEUY010000010">
    <property type="protein sequence ID" value="KAJ4368841.1"/>
    <property type="molecule type" value="Genomic_DNA"/>
</dbReference>
<gene>
    <name evidence="2" type="ORF">N0V83_005923</name>
</gene>
<dbReference type="InterPro" id="IPR014710">
    <property type="entry name" value="RmlC-like_jellyroll"/>
</dbReference>
<dbReference type="Proteomes" id="UP001140560">
    <property type="component" value="Unassembled WGS sequence"/>
</dbReference>
<feature type="region of interest" description="Disordered" evidence="1">
    <location>
        <begin position="1"/>
        <end position="28"/>
    </location>
</feature>
<dbReference type="AlphaFoldDB" id="A0A9W8Y7U7"/>
<feature type="compositionally biased region" description="Low complexity" evidence="1">
    <location>
        <begin position="1"/>
        <end position="12"/>
    </location>
</feature>
<dbReference type="Gene3D" id="2.60.120.10">
    <property type="entry name" value="Jelly Rolls"/>
    <property type="match status" value="2"/>
</dbReference>
<dbReference type="InterPro" id="IPR011051">
    <property type="entry name" value="RmlC_Cupin_sf"/>
</dbReference>
<proteinExistence type="predicted"/>
<comment type="caution">
    <text evidence="2">The sequence shown here is derived from an EMBL/GenBank/DDBJ whole genome shotgun (WGS) entry which is preliminary data.</text>
</comment>
<organism evidence="2 3">
    <name type="scientific">Neocucurbitaria cava</name>
    <dbReference type="NCBI Taxonomy" id="798079"/>
    <lineage>
        <taxon>Eukaryota</taxon>
        <taxon>Fungi</taxon>
        <taxon>Dikarya</taxon>
        <taxon>Ascomycota</taxon>
        <taxon>Pezizomycotina</taxon>
        <taxon>Dothideomycetes</taxon>
        <taxon>Pleosporomycetidae</taxon>
        <taxon>Pleosporales</taxon>
        <taxon>Pleosporineae</taxon>
        <taxon>Cucurbitariaceae</taxon>
        <taxon>Neocucurbitaria</taxon>
    </lineage>
</organism>
<dbReference type="CDD" id="cd02215">
    <property type="entry name" value="cupin_QDO_N_C"/>
    <property type="match status" value="1"/>
</dbReference>
<evidence type="ECO:0000313" key="2">
    <source>
        <dbReference type="EMBL" id="KAJ4368841.1"/>
    </source>
</evidence>
<dbReference type="SUPFAM" id="SSF51182">
    <property type="entry name" value="RmlC-like cupins"/>
    <property type="match status" value="1"/>
</dbReference>